<organism evidence="10 11">
    <name type="scientific">Sphagnum jensenii</name>
    <dbReference type="NCBI Taxonomy" id="128206"/>
    <lineage>
        <taxon>Eukaryota</taxon>
        <taxon>Viridiplantae</taxon>
        <taxon>Streptophyta</taxon>
        <taxon>Embryophyta</taxon>
        <taxon>Bryophyta</taxon>
        <taxon>Sphagnophytina</taxon>
        <taxon>Sphagnopsida</taxon>
        <taxon>Sphagnales</taxon>
        <taxon>Sphagnaceae</taxon>
        <taxon>Sphagnum</taxon>
    </lineage>
</organism>
<feature type="transmembrane region" description="Helical" evidence="9">
    <location>
        <begin position="102"/>
        <end position="121"/>
    </location>
</feature>
<dbReference type="InterPro" id="IPR004813">
    <property type="entry name" value="OPT"/>
</dbReference>
<dbReference type="Proteomes" id="UP001497444">
    <property type="component" value="Chromosome 4"/>
</dbReference>
<feature type="transmembrane region" description="Helical" evidence="9">
    <location>
        <begin position="510"/>
        <end position="529"/>
    </location>
</feature>
<evidence type="ECO:0000313" key="11">
    <source>
        <dbReference type="Proteomes" id="UP001497444"/>
    </source>
</evidence>
<keyword evidence="8 9" id="KW-0472">Membrane</keyword>
<accession>A0ABP0WXX5</accession>
<evidence type="ECO:0000313" key="10">
    <source>
        <dbReference type="EMBL" id="CAK9271672.1"/>
    </source>
</evidence>
<name>A0ABP0WXX5_9BRYO</name>
<evidence type="ECO:0000256" key="2">
    <source>
        <dbReference type="ARBA" id="ARBA00005484"/>
    </source>
</evidence>
<evidence type="ECO:0000256" key="9">
    <source>
        <dbReference type="SAM" id="Phobius"/>
    </source>
</evidence>
<feature type="transmembrane region" description="Helical" evidence="9">
    <location>
        <begin position="446"/>
        <end position="469"/>
    </location>
</feature>
<dbReference type="EMBL" id="OZ020099">
    <property type="protein sequence ID" value="CAK9271672.1"/>
    <property type="molecule type" value="Genomic_DNA"/>
</dbReference>
<keyword evidence="5" id="KW-0571">Peptide transport</keyword>
<evidence type="ECO:0000256" key="5">
    <source>
        <dbReference type="ARBA" id="ARBA00022856"/>
    </source>
</evidence>
<feature type="transmembrane region" description="Helical" evidence="9">
    <location>
        <begin position="296"/>
        <end position="318"/>
    </location>
</feature>
<keyword evidence="6" id="KW-0653">Protein transport</keyword>
<dbReference type="Pfam" id="PF03169">
    <property type="entry name" value="OPT"/>
    <property type="match status" value="1"/>
</dbReference>
<evidence type="ECO:0008006" key="12">
    <source>
        <dbReference type="Google" id="ProtNLM"/>
    </source>
</evidence>
<evidence type="ECO:0000256" key="3">
    <source>
        <dbReference type="ARBA" id="ARBA00022448"/>
    </source>
</evidence>
<keyword evidence="7 9" id="KW-1133">Transmembrane helix</keyword>
<dbReference type="InterPro" id="IPR004648">
    <property type="entry name" value="Oligpept_transpt"/>
</dbReference>
<feature type="transmembrane region" description="Helical" evidence="9">
    <location>
        <begin position="742"/>
        <end position="759"/>
    </location>
</feature>
<comment type="similarity">
    <text evidence="2">Belongs to the oligopeptide OPT transporter (TC 2.A.67.1) family.</text>
</comment>
<feature type="transmembrane region" description="Helical" evidence="9">
    <location>
        <begin position="127"/>
        <end position="145"/>
    </location>
</feature>
<evidence type="ECO:0000256" key="1">
    <source>
        <dbReference type="ARBA" id="ARBA00004141"/>
    </source>
</evidence>
<feature type="transmembrane region" description="Helical" evidence="9">
    <location>
        <begin position="535"/>
        <end position="559"/>
    </location>
</feature>
<keyword evidence="11" id="KW-1185">Reference proteome</keyword>
<comment type="subcellular location">
    <subcellularLocation>
        <location evidence="1">Membrane</location>
        <topology evidence="1">Multi-pass membrane protein</topology>
    </subcellularLocation>
</comment>
<feature type="transmembrane region" description="Helical" evidence="9">
    <location>
        <begin position="621"/>
        <end position="643"/>
    </location>
</feature>
<evidence type="ECO:0000256" key="4">
    <source>
        <dbReference type="ARBA" id="ARBA00022692"/>
    </source>
</evidence>
<dbReference type="PANTHER" id="PTHR22601">
    <property type="entry name" value="ISP4 LIKE PROTEIN"/>
    <property type="match status" value="1"/>
</dbReference>
<evidence type="ECO:0000256" key="8">
    <source>
        <dbReference type="ARBA" id="ARBA00023136"/>
    </source>
</evidence>
<feature type="transmembrane region" description="Helical" evidence="9">
    <location>
        <begin position="694"/>
        <end position="712"/>
    </location>
</feature>
<proteinExistence type="inferred from homology"/>
<evidence type="ECO:0000256" key="7">
    <source>
        <dbReference type="ARBA" id="ARBA00022989"/>
    </source>
</evidence>
<feature type="transmembrane region" description="Helical" evidence="9">
    <location>
        <begin position="218"/>
        <end position="239"/>
    </location>
</feature>
<dbReference type="NCBIfam" id="TIGR00728">
    <property type="entry name" value="OPT_sfam"/>
    <property type="match status" value="1"/>
</dbReference>
<feature type="transmembrane region" description="Helical" evidence="9">
    <location>
        <begin position="771"/>
        <end position="792"/>
    </location>
</feature>
<keyword evidence="4 9" id="KW-0812">Transmembrane</keyword>
<reference evidence="10" key="1">
    <citation type="submission" date="2024-02" db="EMBL/GenBank/DDBJ databases">
        <authorList>
            <consortium name="ELIXIR-Norway"/>
            <consortium name="Elixir Norway"/>
        </authorList>
    </citation>
    <scope>NUCLEOTIDE SEQUENCE</scope>
</reference>
<protein>
    <recommendedName>
        <fullName evidence="12">Oligopeptide transporter</fullName>
    </recommendedName>
</protein>
<keyword evidence="3" id="KW-0813">Transport</keyword>
<feature type="transmembrane region" description="Helical" evidence="9">
    <location>
        <begin position="370"/>
        <end position="393"/>
    </location>
</feature>
<dbReference type="NCBIfam" id="TIGR00727">
    <property type="entry name" value="ISP4_OPT"/>
    <property type="match status" value="1"/>
</dbReference>
<evidence type="ECO:0000256" key="6">
    <source>
        <dbReference type="ARBA" id="ARBA00022927"/>
    </source>
</evidence>
<feature type="transmembrane region" description="Helical" evidence="9">
    <location>
        <begin position="187"/>
        <end position="212"/>
    </location>
</feature>
<gene>
    <name evidence="10" type="ORF">CSSPJE1EN1_LOCUS17150</name>
</gene>
<sequence>MEHMVNESSNCCNSSKITAPPLQEEATATYPAALLRMSAETVGCFSDVPTTERNAGKLQEVHNSEEVLDEEVSSSSPIIEEVAFTVATVDDPTLACLTFRTVVLGVGGNMLLTIVNTFFGYRKEPLHISAISIQIVALPLGHLMAKLLPRKSIQLVLPGLITNRDGRRWWSWGFSLNPGPFTMKEHVLITVFANTGGGAAATIVVNVVKAFYKQRMDFMPSLIFVVATQLLGYGFAGLYRKVLVEPAHMWWPHTLVQVSLFRTMHEKEENIVAKSGLNNCSNSKGSSSSSSSFSRIQFFCICLVASFAYYLLPGYFFSSLSTVSVVCFVWPHSVTAQQIGSGLNGLGIGSFALDWATVSSFRGSPLAVPLFSLVNAAVGFFLYLYVLIPIAYWGTNAYDAKTFPFFSSGSYANDGSPYDIKRILSPGLLALDLDAYNSYSKLHLSIMMAMTTAMGFAVIGAATTHLLLFHGKELVQHFYNAWGSDRADEKKNSDVHTRLMEAYAPVPQQWFVILLIGCLILAIVGAEGYKEQLQLPWWGVLLGCIIAIMFTLPFGVLVATANQAPSISILSEYLMGYLLPGKPVANLCFRIYGTSNLHNSLLFLQDLKLGQYTKIPPRSMFIAQVIGSLISAITCLGTSWWLLTSIPNICNPALLPAGSPWSCPSDGVYYTSSVIWGLVGPLRTFGPLGLYNSLNWFFLAGALAPLPVWVATKLLPKSTWIRWINIPVLLMGGLTMPPASAINNIMFLTVGLIFNYLIFRHYKAWWKRYTYVLSAALDAGTAFMGIALWIFLGQTTQGGLDWWGNQGNHCPLAQCPTAPDVAVPGCPVFSRL</sequence>